<dbReference type="InterPro" id="IPR000871">
    <property type="entry name" value="Beta-lactam_class-A"/>
</dbReference>
<dbReference type="PRINTS" id="PR00118">
    <property type="entry name" value="BLACTAMASEA"/>
</dbReference>
<dbReference type="PANTHER" id="PTHR35333">
    <property type="entry name" value="BETA-LACTAMASE"/>
    <property type="match status" value="1"/>
</dbReference>
<dbReference type="InterPro" id="IPR045155">
    <property type="entry name" value="Beta-lactam_cat"/>
</dbReference>
<dbReference type="AlphaFoldDB" id="A0A1C3MWW4"/>
<dbReference type="Proteomes" id="UP000199393">
    <property type="component" value="Chromosome I"/>
</dbReference>
<evidence type="ECO:0000313" key="9">
    <source>
        <dbReference type="Proteomes" id="UP000199393"/>
    </source>
</evidence>
<dbReference type="PANTHER" id="PTHR35333:SF3">
    <property type="entry name" value="BETA-LACTAMASE-TYPE TRANSPEPTIDASE FOLD CONTAINING PROTEIN"/>
    <property type="match status" value="1"/>
</dbReference>
<dbReference type="Pfam" id="PF13354">
    <property type="entry name" value="Beta-lactamase2"/>
    <property type="match status" value="1"/>
</dbReference>
<keyword evidence="3 5" id="KW-0378">Hydrolase</keyword>
<evidence type="ECO:0000256" key="1">
    <source>
        <dbReference type="ARBA" id="ARBA00009009"/>
    </source>
</evidence>
<proteinExistence type="inferred from homology"/>
<dbReference type="EMBL" id="LT598496">
    <property type="protein sequence ID" value="SBV24813.1"/>
    <property type="molecule type" value="Genomic_DNA"/>
</dbReference>
<dbReference type="EC" id="3.5.2.6" evidence="2 5"/>
<dbReference type="GO" id="GO:0008800">
    <property type="term" value="F:beta-lactamase activity"/>
    <property type="evidence" value="ECO:0007669"/>
    <property type="project" value="UniProtKB-UniRule"/>
</dbReference>
<evidence type="ECO:0000313" key="8">
    <source>
        <dbReference type="EMBL" id="SBV24813.1"/>
    </source>
</evidence>
<comment type="catalytic activity">
    <reaction evidence="5">
        <text>a beta-lactam + H2O = a substituted beta-amino acid</text>
        <dbReference type="Rhea" id="RHEA:20401"/>
        <dbReference type="ChEBI" id="CHEBI:15377"/>
        <dbReference type="ChEBI" id="CHEBI:35627"/>
        <dbReference type="ChEBI" id="CHEBI:140347"/>
        <dbReference type="EC" id="3.5.2.6"/>
    </reaction>
</comment>
<evidence type="ECO:0000259" key="7">
    <source>
        <dbReference type="Pfam" id="PF13354"/>
    </source>
</evidence>
<accession>A0A1C3MWW4</accession>
<dbReference type="InterPro" id="IPR023650">
    <property type="entry name" value="Beta-lactam_class-A_AS"/>
</dbReference>
<sequence>MVLVTQRLVAAVTAVSLAACTPANAPEQPAGDREVRVTASVVADHDREFRLLEERFDARLGVYAIDTGTERTVAYRADERFAYASTFKALAAAEVLDETTDAELNRVVRYSADDLVTYSPITQQHVADGMTLREIADAAVRYSDNTAGNLLLRQLGGPQRFEKKLRAIGDTVTDPARYETALNEARPGDRRDTSTARALAQDLRAYAVGDALAPADRDVLTGWLRGNTTGGELIRAGVPDGWAVGDKTGAGGYGTRNDIAVIWPPDRAPIVLAVLSGRDEKDADYDNALIARATEVVISAL</sequence>
<dbReference type="GO" id="GO:0030655">
    <property type="term" value="P:beta-lactam antibiotic catabolic process"/>
    <property type="evidence" value="ECO:0007669"/>
    <property type="project" value="InterPro"/>
</dbReference>
<dbReference type="OrthoDB" id="9784149at2"/>
<feature type="signal peptide" evidence="6">
    <location>
        <begin position="1"/>
        <end position="25"/>
    </location>
</feature>
<dbReference type="PROSITE" id="PS00146">
    <property type="entry name" value="BETA_LACTAMASE_A"/>
    <property type="match status" value="1"/>
</dbReference>
<dbReference type="GO" id="GO:0046677">
    <property type="term" value="P:response to antibiotic"/>
    <property type="evidence" value="ECO:0007669"/>
    <property type="project" value="UniProtKB-UniRule"/>
</dbReference>
<dbReference type="PATRIC" id="fig|307121.4.peg.274"/>
<gene>
    <name evidence="8" type="ORF">GA0070620_0254</name>
</gene>
<evidence type="ECO:0000256" key="2">
    <source>
        <dbReference type="ARBA" id="ARBA00012865"/>
    </source>
</evidence>
<keyword evidence="9" id="KW-1185">Reference proteome</keyword>
<dbReference type="PROSITE" id="PS51257">
    <property type="entry name" value="PROKAR_LIPOPROTEIN"/>
    <property type="match status" value="1"/>
</dbReference>
<name>A0A1C3MWW4_9ACTN</name>
<organism evidence="8 9">
    <name type="scientific">Micromonospora krabiensis</name>
    <dbReference type="NCBI Taxonomy" id="307121"/>
    <lineage>
        <taxon>Bacteria</taxon>
        <taxon>Bacillati</taxon>
        <taxon>Actinomycetota</taxon>
        <taxon>Actinomycetes</taxon>
        <taxon>Micromonosporales</taxon>
        <taxon>Micromonosporaceae</taxon>
        <taxon>Micromonospora</taxon>
    </lineage>
</organism>
<dbReference type="NCBIfam" id="NF033103">
    <property type="entry name" value="bla_class_A"/>
    <property type="match status" value="1"/>
</dbReference>
<feature type="domain" description="Beta-lactamase class A catalytic" evidence="7">
    <location>
        <begin position="61"/>
        <end position="275"/>
    </location>
</feature>
<keyword evidence="6" id="KW-0732">Signal</keyword>
<reference evidence="9" key="1">
    <citation type="submission" date="2016-06" db="EMBL/GenBank/DDBJ databases">
        <authorList>
            <person name="Varghese N."/>
            <person name="Submissions Spin"/>
        </authorList>
    </citation>
    <scope>NUCLEOTIDE SEQUENCE [LARGE SCALE GENOMIC DNA]</scope>
    <source>
        <strain evidence="9">DSM 45344</strain>
    </source>
</reference>
<feature type="chain" id="PRO_5008678402" description="Beta-lactamase" evidence="6">
    <location>
        <begin position="26"/>
        <end position="301"/>
    </location>
</feature>
<comment type="similarity">
    <text evidence="1 5">Belongs to the class-A beta-lactamase family.</text>
</comment>
<dbReference type="Gene3D" id="3.40.710.10">
    <property type="entry name" value="DD-peptidase/beta-lactamase superfamily"/>
    <property type="match status" value="1"/>
</dbReference>
<dbReference type="InterPro" id="IPR012338">
    <property type="entry name" value="Beta-lactam/transpept-like"/>
</dbReference>
<dbReference type="STRING" id="307121.GA0070620_0254"/>
<evidence type="ECO:0000256" key="5">
    <source>
        <dbReference type="RuleBase" id="RU361140"/>
    </source>
</evidence>
<evidence type="ECO:0000256" key="3">
    <source>
        <dbReference type="ARBA" id="ARBA00022801"/>
    </source>
</evidence>
<keyword evidence="4 5" id="KW-0046">Antibiotic resistance</keyword>
<protein>
    <recommendedName>
        <fullName evidence="2 5">Beta-lactamase</fullName>
        <ecNumber evidence="2 5">3.5.2.6</ecNumber>
    </recommendedName>
</protein>
<evidence type="ECO:0000256" key="4">
    <source>
        <dbReference type="ARBA" id="ARBA00023251"/>
    </source>
</evidence>
<evidence type="ECO:0000256" key="6">
    <source>
        <dbReference type="SAM" id="SignalP"/>
    </source>
</evidence>
<dbReference type="RefSeq" id="WP_091587726.1">
    <property type="nucleotide sequence ID" value="NZ_JBHRWG010000002.1"/>
</dbReference>
<dbReference type="SUPFAM" id="SSF56601">
    <property type="entry name" value="beta-lactamase/transpeptidase-like"/>
    <property type="match status" value="1"/>
</dbReference>